<protein>
    <submittedName>
        <fullName evidence="2">Uncharacterized protein</fullName>
    </submittedName>
</protein>
<sequence length="725" mass="77018">MPSSVEATSALITGASPAEASFYSLAYVSALRQCTASAYGPMLKSVVSSTAATSFYGDGLAECVVRCRLETEREATEGLTATLLRELSQMPTRGQLRREPSAALDVTCADREIASCANPSTVAVRPLSACEASRGSRASSAKASHRVSAKACGRASLTHVASSANLSAKEAELERPFSYFDAAPPFPWSSSAFTSRCDAAALRILRLGLYRALSWPVPVSLQLKADVGDETGGYADMSTEDGSRACGVPTQVLDTLLSRYSYPNVLASQRVIESDAASSITSATATRRAHMFLDLPDTELRQSIIVEWVEDVLVFAHYHGFTTAQTQCVLLDSLIVLNMVDGSPADSTDATANVLWEQRVTDAVQEVLCAQTCLTVTRAVNTVHRYEAVTVKVPDPSQLNEITEKVHKTTSQKALATLHAAKQNLPLVSQTVMQDVEVEVEKDVTLRAVFSMPEAAAVAEYITRSLVTHKLLWGALLAPVAKEQLPAPPATTTGAAAAYGSQRPVIHRPICVAIENIHPIHLPPLSAFHSEALHAALNAQQHLFEACEAERAQQFSRDWQEPLLVIAAKELSERLLLQETAVQEDSENRAAALTLQQCARVERAYELRLEDVLTHNAHVVRGAPHAAPELPAAGAAPAVAAAPLPARTKSSKSKKKGTGGPISAPAAVPTLSADAASSIALPTDTTFGLAEVEARVDRIAAVVEGMGSAGASSAAAPQRVGNRKR</sequence>
<evidence type="ECO:0000313" key="3">
    <source>
        <dbReference type="Proteomes" id="UP000674179"/>
    </source>
</evidence>
<dbReference type="KEGG" id="lenr:94171344"/>
<accession>A0A836G2U7</accession>
<proteinExistence type="predicted"/>
<dbReference type="RefSeq" id="XP_067691205.1">
    <property type="nucleotide sequence ID" value="XM_067835834.1"/>
</dbReference>
<feature type="compositionally biased region" description="Low complexity" evidence="1">
    <location>
        <begin position="706"/>
        <end position="716"/>
    </location>
</feature>
<organism evidence="2 3">
    <name type="scientific">Leishmania enriettii</name>
    <dbReference type="NCBI Taxonomy" id="5663"/>
    <lineage>
        <taxon>Eukaryota</taxon>
        <taxon>Discoba</taxon>
        <taxon>Euglenozoa</taxon>
        <taxon>Kinetoplastea</taxon>
        <taxon>Metakinetoplastina</taxon>
        <taxon>Trypanosomatida</taxon>
        <taxon>Trypanosomatidae</taxon>
        <taxon>Leishmaniinae</taxon>
        <taxon>Leishmania</taxon>
    </lineage>
</organism>
<reference evidence="2 3" key="1">
    <citation type="submission" date="2021-02" db="EMBL/GenBank/DDBJ databases">
        <title>Leishmania (Mundinia) enrietti genome sequencing and assembly.</title>
        <authorList>
            <person name="Almutairi H."/>
            <person name="Gatherer D."/>
        </authorList>
    </citation>
    <scope>NUCLEOTIDE SEQUENCE [LARGE SCALE GENOMIC DNA]</scope>
    <source>
        <strain evidence="2">CUR178</strain>
    </source>
</reference>
<dbReference type="Proteomes" id="UP000674179">
    <property type="component" value="Chromosome 29"/>
</dbReference>
<name>A0A836G2U7_LEIEN</name>
<keyword evidence="3" id="KW-1185">Reference proteome</keyword>
<comment type="caution">
    <text evidence="2">The sequence shown here is derived from an EMBL/GenBank/DDBJ whole genome shotgun (WGS) entry which is preliminary data.</text>
</comment>
<dbReference type="EMBL" id="JAFHKP010000029">
    <property type="protein sequence ID" value="KAG5474012.1"/>
    <property type="molecule type" value="Genomic_DNA"/>
</dbReference>
<gene>
    <name evidence="2" type="ORF">CUR178_04123</name>
</gene>
<feature type="region of interest" description="Disordered" evidence="1">
    <location>
        <begin position="706"/>
        <end position="725"/>
    </location>
</feature>
<dbReference type="OrthoDB" id="246474at2759"/>
<dbReference type="AlphaFoldDB" id="A0A836G2U7"/>
<evidence type="ECO:0000256" key="1">
    <source>
        <dbReference type="SAM" id="MobiDB-lite"/>
    </source>
</evidence>
<feature type="region of interest" description="Disordered" evidence="1">
    <location>
        <begin position="641"/>
        <end position="667"/>
    </location>
</feature>
<evidence type="ECO:0000313" key="2">
    <source>
        <dbReference type="EMBL" id="KAG5474012.1"/>
    </source>
</evidence>
<dbReference type="GeneID" id="94171344"/>